<keyword evidence="14" id="KW-1185">Reference proteome</keyword>
<dbReference type="CDD" id="cd05574">
    <property type="entry name" value="STKc_phototropin_like"/>
    <property type="match status" value="1"/>
</dbReference>
<dbReference type="EC" id="2.7.11.1" evidence="2"/>
<evidence type="ECO:0000256" key="10">
    <source>
        <dbReference type="SAM" id="Coils"/>
    </source>
</evidence>
<dbReference type="Gene3D" id="1.10.510.10">
    <property type="entry name" value="Transferase(Phosphotransferase) domain 1"/>
    <property type="match status" value="2"/>
</dbReference>
<keyword evidence="6" id="KW-0418">Kinase</keyword>
<dbReference type="Gene3D" id="3.30.200.20">
    <property type="entry name" value="Phosphorylase Kinase, domain 1"/>
    <property type="match status" value="1"/>
</dbReference>
<feature type="compositionally biased region" description="Polar residues" evidence="11">
    <location>
        <begin position="363"/>
        <end position="377"/>
    </location>
</feature>
<comment type="caution">
    <text evidence="13">The sequence shown here is derived from an EMBL/GenBank/DDBJ whole genome shotgun (WGS) entry which is preliminary data.</text>
</comment>
<keyword evidence="10" id="KW-0175">Coiled coil</keyword>
<feature type="region of interest" description="Disordered" evidence="11">
    <location>
        <begin position="317"/>
        <end position="377"/>
    </location>
</feature>
<accession>A0ABQ8CQN1</accession>
<name>A0ABQ8CQN1_BRANA</name>
<dbReference type="Proteomes" id="UP000824890">
    <property type="component" value="Unassembled WGS sequence"/>
</dbReference>
<dbReference type="SMART" id="SM00220">
    <property type="entry name" value="S_TKc"/>
    <property type="match status" value="1"/>
</dbReference>
<organism evidence="13 14">
    <name type="scientific">Brassica napus</name>
    <name type="common">Rape</name>
    <dbReference type="NCBI Taxonomy" id="3708"/>
    <lineage>
        <taxon>Eukaryota</taxon>
        <taxon>Viridiplantae</taxon>
        <taxon>Streptophyta</taxon>
        <taxon>Embryophyta</taxon>
        <taxon>Tracheophyta</taxon>
        <taxon>Spermatophyta</taxon>
        <taxon>Magnoliopsida</taxon>
        <taxon>eudicotyledons</taxon>
        <taxon>Gunneridae</taxon>
        <taxon>Pentapetalae</taxon>
        <taxon>rosids</taxon>
        <taxon>malvids</taxon>
        <taxon>Brassicales</taxon>
        <taxon>Brassicaceae</taxon>
        <taxon>Brassiceae</taxon>
        <taxon>Brassica</taxon>
    </lineage>
</organism>
<feature type="domain" description="Protein kinase" evidence="12">
    <location>
        <begin position="409"/>
        <end position="750"/>
    </location>
</feature>
<comment type="similarity">
    <text evidence="1">Belongs to the protein kinase superfamily. AGC Ser/Thr protein kinase family.</text>
</comment>
<comment type="catalytic activity">
    <reaction evidence="9">
        <text>L-seryl-[protein] + ATP = O-phospho-L-seryl-[protein] + ADP + H(+)</text>
        <dbReference type="Rhea" id="RHEA:17989"/>
        <dbReference type="Rhea" id="RHEA-COMP:9863"/>
        <dbReference type="Rhea" id="RHEA-COMP:11604"/>
        <dbReference type="ChEBI" id="CHEBI:15378"/>
        <dbReference type="ChEBI" id="CHEBI:29999"/>
        <dbReference type="ChEBI" id="CHEBI:30616"/>
        <dbReference type="ChEBI" id="CHEBI:83421"/>
        <dbReference type="ChEBI" id="CHEBI:456216"/>
        <dbReference type="EC" id="2.7.11.1"/>
    </reaction>
</comment>
<reference evidence="13 14" key="1">
    <citation type="submission" date="2021-05" db="EMBL/GenBank/DDBJ databases">
        <title>Genome Assembly of Synthetic Allotetraploid Brassica napus Reveals Homoeologous Exchanges between Subgenomes.</title>
        <authorList>
            <person name="Davis J.T."/>
        </authorList>
    </citation>
    <scope>NUCLEOTIDE SEQUENCE [LARGE SCALE GENOMIC DNA]</scope>
    <source>
        <strain evidence="14">cv. Da-Ae</strain>
        <tissue evidence="13">Seedling</tissue>
    </source>
</reference>
<evidence type="ECO:0000256" key="6">
    <source>
        <dbReference type="ARBA" id="ARBA00022777"/>
    </source>
</evidence>
<evidence type="ECO:0000256" key="8">
    <source>
        <dbReference type="ARBA" id="ARBA00047899"/>
    </source>
</evidence>
<evidence type="ECO:0000256" key="3">
    <source>
        <dbReference type="ARBA" id="ARBA00022527"/>
    </source>
</evidence>
<dbReference type="InterPro" id="IPR011009">
    <property type="entry name" value="Kinase-like_dom_sf"/>
</dbReference>
<dbReference type="Pfam" id="PF00069">
    <property type="entry name" value="Pkinase"/>
    <property type="match status" value="2"/>
</dbReference>
<feature type="compositionally biased region" description="Polar residues" evidence="11">
    <location>
        <begin position="322"/>
        <end position="332"/>
    </location>
</feature>
<proteinExistence type="inferred from homology"/>
<evidence type="ECO:0000256" key="11">
    <source>
        <dbReference type="SAM" id="MobiDB-lite"/>
    </source>
</evidence>
<evidence type="ECO:0000256" key="5">
    <source>
        <dbReference type="ARBA" id="ARBA00022741"/>
    </source>
</evidence>
<keyword evidence="4" id="KW-0808">Transferase</keyword>
<dbReference type="Pfam" id="PF04949">
    <property type="entry name" value="Transcrip_act"/>
    <property type="match status" value="1"/>
</dbReference>
<evidence type="ECO:0000256" key="2">
    <source>
        <dbReference type="ARBA" id="ARBA00012513"/>
    </source>
</evidence>
<dbReference type="InterPro" id="IPR008271">
    <property type="entry name" value="Ser/Thr_kinase_AS"/>
</dbReference>
<feature type="compositionally biased region" description="Low complexity" evidence="11">
    <location>
        <begin position="799"/>
        <end position="813"/>
    </location>
</feature>
<evidence type="ECO:0000313" key="14">
    <source>
        <dbReference type="Proteomes" id="UP000824890"/>
    </source>
</evidence>
<dbReference type="InterPro" id="IPR000719">
    <property type="entry name" value="Prot_kinase_dom"/>
</dbReference>
<dbReference type="InterPro" id="IPR007033">
    <property type="entry name" value="GORAB"/>
</dbReference>
<feature type="region of interest" description="Disordered" evidence="11">
    <location>
        <begin position="65"/>
        <end position="96"/>
    </location>
</feature>
<feature type="region of interest" description="Disordered" evidence="11">
    <location>
        <begin position="148"/>
        <end position="181"/>
    </location>
</feature>
<feature type="coiled-coil region" evidence="10">
    <location>
        <begin position="894"/>
        <end position="928"/>
    </location>
</feature>
<evidence type="ECO:0000259" key="12">
    <source>
        <dbReference type="PROSITE" id="PS50011"/>
    </source>
</evidence>
<comment type="catalytic activity">
    <reaction evidence="8">
        <text>L-threonyl-[protein] + ATP = O-phospho-L-threonyl-[protein] + ADP + H(+)</text>
        <dbReference type="Rhea" id="RHEA:46608"/>
        <dbReference type="Rhea" id="RHEA-COMP:11060"/>
        <dbReference type="Rhea" id="RHEA-COMP:11605"/>
        <dbReference type="ChEBI" id="CHEBI:15378"/>
        <dbReference type="ChEBI" id="CHEBI:30013"/>
        <dbReference type="ChEBI" id="CHEBI:30616"/>
        <dbReference type="ChEBI" id="CHEBI:61977"/>
        <dbReference type="ChEBI" id="CHEBI:456216"/>
        <dbReference type="EC" id="2.7.11.1"/>
    </reaction>
</comment>
<keyword evidence="5" id="KW-0547">Nucleotide-binding</keyword>
<evidence type="ECO:0000256" key="9">
    <source>
        <dbReference type="ARBA" id="ARBA00048679"/>
    </source>
</evidence>
<gene>
    <name evidence="13" type="ORF">HID58_026360</name>
</gene>
<dbReference type="PANTHER" id="PTHR45637">
    <property type="entry name" value="FLIPPASE KINASE 1-RELATED"/>
    <property type="match status" value="1"/>
</dbReference>
<dbReference type="EMBL" id="JAGKQM010000007">
    <property type="protein sequence ID" value="KAH0918700.1"/>
    <property type="molecule type" value="Genomic_DNA"/>
</dbReference>
<keyword evidence="7" id="KW-0067">ATP-binding</keyword>
<evidence type="ECO:0000313" key="13">
    <source>
        <dbReference type="EMBL" id="KAH0918700.1"/>
    </source>
</evidence>
<sequence>MGSCEIVEEKDEVRLAKHYGKSVLGSSSKDLEWKQRECDIDKLFQSIPVRPSTRLLSSSFHNIATSASAGPSRTTSPSNRIAMKKPGTPQSPRVFGLSDSVSLKQALRDRCISKASEMAAQKRLSKSAAASPRVSEADRIKSLYIQVSNESSRRSKGKASLVEMPLMPEQDKPSSSRSVPPRFEEPFNPISELSQAGTSLGLQRLGTQMQEIKPLHKPNKSCLSSDSGDSEIELDENIKIGIVSVTNTTKKDEETESSLDSSSKKLICQRCHSSLKSTSIDNPPPSYTTSHDPQLCSDNENFSGSCNVSESSEAEIVVTKPAVTSSNNSGNSARDEKEAENNPTSSEKFEFSLSSKDSLGDYSRSTSMSEGSNISRFSCGNKPHMSMDVRWEAIKHVKLQYGSLGLQRFNLLKKLGCGDIGTVYLAELIGTNCLFAIKVMDNEFLARRKKSPRAQAERDILKMLDHPFLPTLYAQFTSDNLSCLVMEYCPGGDLHVLRQKQLGRCFPEPAARFYVAEILLALEYLHMLGVIYRDLKPENILVREDGHIMLTDFDLSLRCAVNPTLLRSTSPPGNDPARVSGPYHTSSCIQPFCITEPSCQVSCFSPRLSSNQQQGGKPQRADHLSRIQQRLKRSLPQLVAEPTEARSNSFVGTHEYLAPEIIRGEGHGAAVDWWTFGVLLYELLYGKTPFKGHNNDETLANVVLQNLKFPDSPLVSFQAKDLIRGLLVKEPENRFGSEKGSAEIKRHPFFEGLNWALIRCAIPPELPDLYEFGGGPGSPGGNDDRYLECKAIERKTRMSSKSLGAAPAAGSAGNTNGKLPVEENEEEEMWKVTVSRFQAREEEIERKKMTVKEKVQQRLGFAEEATRCLTQTLEELEIMGDPMRKEVGMVRKKIDMANRDIKSLAQSCQKKEKEYKETLEAFNEKNKEKTHLVSMLMELLAESERLRMKKLEEINKTVGTLQ</sequence>
<evidence type="ECO:0000256" key="7">
    <source>
        <dbReference type="ARBA" id="ARBA00022840"/>
    </source>
</evidence>
<dbReference type="PROSITE" id="PS50011">
    <property type="entry name" value="PROTEIN_KINASE_DOM"/>
    <property type="match status" value="1"/>
</dbReference>
<keyword evidence="3" id="KW-0723">Serine/threonine-protein kinase</keyword>
<protein>
    <recommendedName>
        <fullName evidence="2">non-specific serine/threonine protein kinase</fullName>
        <ecNumber evidence="2">2.7.11.1</ecNumber>
    </recommendedName>
</protein>
<dbReference type="PROSITE" id="PS00108">
    <property type="entry name" value="PROTEIN_KINASE_ST"/>
    <property type="match status" value="1"/>
</dbReference>
<feature type="region of interest" description="Disordered" evidence="11">
    <location>
        <begin position="799"/>
        <end position="825"/>
    </location>
</feature>
<dbReference type="SUPFAM" id="SSF56112">
    <property type="entry name" value="Protein kinase-like (PK-like)"/>
    <property type="match status" value="1"/>
</dbReference>
<evidence type="ECO:0000256" key="4">
    <source>
        <dbReference type="ARBA" id="ARBA00022679"/>
    </source>
</evidence>
<evidence type="ECO:0000256" key="1">
    <source>
        <dbReference type="ARBA" id="ARBA00009903"/>
    </source>
</evidence>
<feature type="compositionally biased region" description="Polar residues" evidence="11">
    <location>
        <begin position="65"/>
        <end position="79"/>
    </location>
</feature>
<feature type="region of interest" description="Disordered" evidence="11">
    <location>
        <begin position="275"/>
        <end position="295"/>
    </location>
</feature>